<proteinExistence type="predicted"/>
<comment type="caution">
    <text evidence="2">The sequence shown here is derived from an EMBL/GenBank/DDBJ whole genome shotgun (WGS) entry which is preliminary data.</text>
</comment>
<protein>
    <recommendedName>
        <fullName evidence="1">Prokaryotic glutathione synthetase ATP-binding domain-containing protein</fullName>
    </recommendedName>
</protein>
<dbReference type="PANTHER" id="PTHR39217:SF1">
    <property type="entry name" value="GLUTATHIONE SYNTHETASE"/>
    <property type="match status" value="1"/>
</dbReference>
<dbReference type="eggNOG" id="COG0189">
    <property type="taxonomic scope" value="Bacteria"/>
</dbReference>
<dbReference type="Proteomes" id="UP000027037">
    <property type="component" value="Unassembled WGS sequence"/>
</dbReference>
<dbReference type="OrthoDB" id="3373978at2"/>
<evidence type="ECO:0000259" key="1">
    <source>
        <dbReference type="Pfam" id="PF02955"/>
    </source>
</evidence>
<dbReference type="Gene3D" id="3.30.470.20">
    <property type="entry name" value="ATP-grasp fold, B domain"/>
    <property type="match status" value="1"/>
</dbReference>
<evidence type="ECO:0000313" key="2">
    <source>
        <dbReference type="EMBL" id="KCZ56523.1"/>
    </source>
</evidence>
<gene>
    <name evidence="2" type="ORF">HY29_08035</name>
</gene>
<dbReference type="GO" id="GO:0004363">
    <property type="term" value="F:glutathione synthase activity"/>
    <property type="evidence" value="ECO:0007669"/>
    <property type="project" value="InterPro"/>
</dbReference>
<dbReference type="PATRIC" id="fig|1280946.3.peg.402"/>
<sequence>MKIAYLSSVVTQPGSPTRRPDAFEHDYMMRALRPEFAERGMQIEDICWDNPDVDWTEFAAAMIGTTWDYWDRQEEFLTTLETIEQSIPLFNPSALVRWNSRKSYLRDLEAKGARLIPTLWIDQVTDESFANAFDQLGSNDLVFKRQIGAGASGQYRLSPSDAKPDMPHPMMVQPFLPMIQEEGELSFIFIDGELSHALIKRAKAGDYRIQSAYGGQEEKITPSVSDLEAAKEIMQTLDSTPLYARVDMLRNTDGTLFLMELEMIEPYLYPEQGPQLGGRLAKAVASRLKAPAEL</sequence>
<dbReference type="GO" id="GO:0005524">
    <property type="term" value="F:ATP binding"/>
    <property type="evidence" value="ECO:0007669"/>
    <property type="project" value="InterPro"/>
</dbReference>
<feature type="domain" description="Prokaryotic glutathione synthetase ATP-binding" evidence="1">
    <location>
        <begin position="168"/>
        <end position="242"/>
    </location>
</feature>
<dbReference type="PANTHER" id="PTHR39217">
    <property type="match status" value="1"/>
</dbReference>
<dbReference type="InterPro" id="IPR004218">
    <property type="entry name" value="GSHS_ATP-bd"/>
</dbReference>
<name>A0A062UFM3_9PROT</name>
<organism evidence="2 3">
    <name type="scientific">Hyphomonas beringensis</name>
    <dbReference type="NCBI Taxonomy" id="1280946"/>
    <lineage>
        <taxon>Bacteria</taxon>
        <taxon>Pseudomonadati</taxon>
        <taxon>Pseudomonadota</taxon>
        <taxon>Alphaproteobacteria</taxon>
        <taxon>Hyphomonadales</taxon>
        <taxon>Hyphomonadaceae</taxon>
        <taxon>Hyphomonas</taxon>
    </lineage>
</organism>
<evidence type="ECO:0000313" key="3">
    <source>
        <dbReference type="Proteomes" id="UP000027037"/>
    </source>
</evidence>
<dbReference type="Pfam" id="PF02955">
    <property type="entry name" value="GSH-S_ATP"/>
    <property type="match status" value="1"/>
</dbReference>
<dbReference type="InterPro" id="IPR053191">
    <property type="entry name" value="DcsG_Biosynth_Enzyme"/>
</dbReference>
<dbReference type="RefSeq" id="WP_034791229.1">
    <property type="nucleotide sequence ID" value="NZ_AWFF01000013.1"/>
</dbReference>
<dbReference type="EMBL" id="AWFF01000013">
    <property type="protein sequence ID" value="KCZ56523.1"/>
    <property type="molecule type" value="Genomic_DNA"/>
</dbReference>
<keyword evidence="3" id="KW-1185">Reference proteome</keyword>
<dbReference type="AlphaFoldDB" id="A0A062UFM3"/>
<accession>A0A062UFM3</accession>
<dbReference type="STRING" id="1280946.HY29_08035"/>
<reference evidence="2 3" key="1">
    <citation type="journal article" date="2014" name="Antonie Van Leeuwenhoek">
        <title>Hyphomonas beringensis sp. nov. and Hyphomonas chukchiensis sp. nov., isolated from surface seawater of the Bering Sea and Chukchi Sea.</title>
        <authorList>
            <person name="Li C."/>
            <person name="Lai Q."/>
            <person name="Li G."/>
            <person name="Dong C."/>
            <person name="Wang J."/>
            <person name="Liao Y."/>
            <person name="Shao Z."/>
        </authorList>
    </citation>
    <scope>NUCLEOTIDE SEQUENCE [LARGE SCALE GENOMIC DNA]</scope>
    <source>
        <strain evidence="2 3">25B14_1</strain>
    </source>
</reference>
<dbReference type="SUPFAM" id="SSF56059">
    <property type="entry name" value="Glutathione synthetase ATP-binding domain-like"/>
    <property type="match status" value="1"/>
</dbReference>